<dbReference type="AlphaFoldDB" id="A0A2B4SGU1"/>
<dbReference type="SUPFAM" id="SSF81321">
    <property type="entry name" value="Family A G protein-coupled receptor-like"/>
    <property type="match status" value="1"/>
</dbReference>
<keyword evidence="2 8" id="KW-0812">Transmembrane</keyword>
<evidence type="ECO:0000256" key="7">
    <source>
        <dbReference type="ARBA" id="ARBA00023224"/>
    </source>
</evidence>
<evidence type="ECO:0000256" key="2">
    <source>
        <dbReference type="ARBA" id="ARBA00022692"/>
    </source>
</evidence>
<protein>
    <submittedName>
        <fullName evidence="12">Tachykinin-like peptides receptor 86C</fullName>
    </submittedName>
</protein>
<feature type="transmembrane region" description="Helical" evidence="10">
    <location>
        <begin position="236"/>
        <end position="259"/>
    </location>
</feature>
<proteinExistence type="inferred from homology"/>
<dbReference type="EMBL" id="LSMT01000086">
    <property type="protein sequence ID" value="PFX28283.1"/>
    <property type="molecule type" value="Genomic_DNA"/>
</dbReference>
<feature type="region of interest" description="Disordered" evidence="9">
    <location>
        <begin position="1"/>
        <end position="40"/>
    </location>
</feature>
<dbReference type="PROSITE" id="PS50262">
    <property type="entry name" value="G_PROTEIN_RECEP_F1_2"/>
    <property type="match status" value="1"/>
</dbReference>
<feature type="transmembrane region" description="Helical" evidence="10">
    <location>
        <begin position="180"/>
        <end position="197"/>
    </location>
</feature>
<dbReference type="OrthoDB" id="5981855at2759"/>
<dbReference type="FunFam" id="1.20.1070.10:FF:000291">
    <property type="entry name" value="Predicted protein"/>
    <property type="match status" value="1"/>
</dbReference>
<dbReference type="Pfam" id="PF00001">
    <property type="entry name" value="7tm_1"/>
    <property type="match status" value="1"/>
</dbReference>
<reference evidence="13" key="1">
    <citation type="journal article" date="2017" name="bioRxiv">
        <title>Comparative analysis of the genomes of Stylophora pistillata and Acropora digitifera provides evidence for extensive differences between species of corals.</title>
        <authorList>
            <person name="Voolstra C.R."/>
            <person name="Li Y."/>
            <person name="Liew Y.J."/>
            <person name="Baumgarten S."/>
            <person name="Zoccola D."/>
            <person name="Flot J.-F."/>
            <person name="Tambutte S."/>
            <person name="Allemand D."/>
            <person name="Aranda M."/>
        </authorList>
    </citation>
    <scope>NUCLEOTIDE SEQUENCE [LARGE SCALE GENOMIC DNA]</scope>
</reference>
<dbReference type="PROSITE" id="PS00237">
    <property type="entry name" value="G_PROTEIN_RECEP_F1_1"/>
    <property type="match status" value="1"/>
</dbReference>
<name>A0A2B4SGU1_STYPI</name>
<comment type="caution">
    <text evidence="12">The sequence shown here is derived from an EMBL/GenBank/DDBJ whole genome shotgun (WGS) entry which is preliminary data.</text>
</comment>
<dbReference type="GO" id="GO:0005886">
    <property type="term" value="C:plasma membrane"/>
    <property type="evidence" value="ECO:0007669"/>
    <property type="project" value="TreeGrafter"/>
</dbReference>
<keyword evidence="13" id="KW-1185">Reference proteome</keyword>
<gene>
    <name evidence="12" type="primary">TkR86C</name>
    <name evidence="12" type="ORF">AWC38_SpisGene6998</name>
</gene>
<keyword evidence="7 8" id="KW-0807">Transducer</keyword>
<dbReference type="Proteomes" id="UP000225706">
    <property type="component" value="Unassembled WGS sequence"/>
</dbReference>
<dbReference type="InterPro" id="IPR000276">
    <property type="entry name" value="GPCR_Rhodpsn"/>
</dbReference>
<keyword evidence="6 8" id="KW-0675">Receptor</keyword>
<comment type="subcellular location">
    <subcellularLocation>
        <location evidence="1">Membrane</location>
        <topology evidence="1">Multi-pass membrane protein</topology>
    </subcellularLocation>
</comment>
<evidence type="ECO:0000256" key="9">
    <source>
        <dbReference type="SAM" id="MobiDB-lite"/>
    </source>
</evidence>
<evidence type="ECO:0000256" key="5">
    <source>
        <dbReference type="ARBA" id="ARBA00023136"/>
    </source>
</evidence>
<evidence type="ECO:0000256" key="8">
    <source>
        <dbReference type="RuleBase" id="RU000688"/>
    </source>
</evidence>
<evidence type="ECO:0000256" key="1">
    <source>
        <dbReference type="ARBA" id="ARBA00004141"/>
    </source>
</evidence>
<evidence type="ECO:0000313" key="13">
    <source>
        <dbReference type="Proteomes" id="UP000225706"/>
    </source>
</evidence>
<dbReference type="InterPro" id="IPR017452">
    <property type="entry name" value="GPCR_Rhodpsn_7TM"/>
</dbReference>
<keyword evidence="4 8" id="KW-0297">G-protein coupled receptor</keyword>
<keyword evidence="5 10" id="KW-0472">Membrane</keyword>
<evidence type="ECO:0000256" key="10">
    <source>
        <dbReference type="SAM" id="Phobius"/>
    </source>
</evidence>
<feature type="transmembrane region" description="Helical" evidence="10">
    <location>
        <begin position="136"/>
        <end position="159"/>
    </location>
</feature>
<feature type="transmembrane region" description="Helical" evidence="10">
    <location>
        <begin position="90"/>
        <end position="116"/>
    </location>
</feature>
<feature type="transmembrane region" description="Helical" evidence="10">
    <location>
        <begin position="323"/>
        <end position="342"/>
    </location>
</feature>
<evidence type="ECO:0000256" key="6">
    <source>
        <dbReference type="ARBA" id="ARBA00023170"/>
    </source>
</evidence>
<dbReference type="PANTHER" id="PTHR45695:SF9">
    <property type="entry name" value="LEUCOKININ RECEPTOR"/>
    <property type="match status" value="1"/>
</dbReference>
<feature type="domain" description="G-protein coupled receptors family 1 profile" evidence="11">
    <location>
        <begin position="70"/>
        <end position="339"/>
    </location>
</feature>
<evidence type="ECO:0000256" key="3">
    <source>
        <dbReference type="ARBA" id="ARBA00022989"/>
    </source>
</evidence>
<sequence length="402" mass="45593">MNTSSDQCSKGEREGTQKKAPEITVPMMNNSNESTVPDEEDPDFEIEMDDVAKIVTISAYAIIFLLSFLGNSFVIHIVRTRVSIRRNPFNWLLVNTAVADLLNVTTASALTVPFILCDNRWISGVLGAILCKLTAYLLPVSICVSIWSLAIIAIDRYLAIVGTDWRSNREPMSHRSVKKSIVAVWLSAGFIFSGELYKFTVDVEEGENAECHHQWHRLRPELSDFLYRVEMIVRFVINYAVPLLIISVLYSLIARFLWTHKPPGNATLQVHVKRTRKHRAVIKMLVTAVVVFALCWLPVHIAHIMEQFYTDIYYTIPLSTLVIMYWLAHANAAIHPWLFISFGENLRMETKGILRHLSSRSTNVFDQFSKRTFSLPTLSSDPSMARGANTTKRDSFVAINAV</sequence>
<accession>A0A2B4SGU1</accession>
<comment type="similarity">
    <text evidence="8">Belongs to the G-protein coupled receptor 1 family.</text>
</comment>
<feature type="compositionally biased region" description="Basic and acidic residues" evidence="9">
    <location>
        <begin position="9"/>
        <end position="21"/>
    </location>
</feature>
<feature type="transmembrane region" description="Helical" evidence="10">
    <location>
        <begin position="57"/>
        <end position="78"/>
    </location>
</feature>
<evidence type="ECO:0000256" key="4">
    <source>
        <dbReference type="ARBA" id="ARBA00023040"/>
    </source>
</evidence>
<dbReference type="STRING" id="50429.A0A2B4SGU1"/>
<dbReference type="GO" id="GO:0004930">
    <property type="term" value="F:G protein-coupled receptor activity"/>
    <property type="evidence" value="ECO:0007669"/>
    <property type="project" value="UniProtKB-KW"/>
</dbReference>
<evidence type="ECO:0000259" key="11">
    <source>
        <dbReference type="PROSITE" id="PS50262"/>
    </source>
</evidence>
<evidence type="ECO:0000313" key="12">
    <source>
        <dbReference type="EMBL" id="PFX28283.1"/>
    </source>
</evidence>
<feature type="transmembrane region" description="Helical" evidence="10">
    <location>
        <begin position="280"/>
        <end position="303"/>
    </location>
</feature>
<dbReference type="PANTHER" id="PTHR45695">
    <property type="entry name" value="LEUCOKININ RECEPTOR-RELATED"/>
    <property type="match status" value="1"/>
</dbReference>
<dbReference type="Gene3D" id="1.20.1070.10">
    <property type="entry name" value="Rhodopsin 7-helix transmembrane proteins"/>
    <property type="match status" value="1"/>
</dbReference>
<dbReference type="PRINTS" id="PR00237">
    <property type="entry name" value="GPCRRHODOPSN"/>
</dbReference>
<organism evidence="12 13">
    <name type="scientific">Stylophora pistillata</name>
    <name type="common">Smooth cauliflower coral</name>
    <dbReference type="NCBI Taxonomy" id="50429"/>
    <lineage>
        <taxon>Eukaryota</taxon>
        <taxon>Metazoa</taxon>
        <taxon>Cnidaria</taxon>
        <taxon>Anthozoa</taxon>
        <taxon>Hexacorallia</taxon>
        <taxon>Scleractinia</taxon>
        <taxon>Astrocoeniina</taxon>
        <taxon>Pocilloporidae</taxon>
        <taxon>Stylophora</taxon>
    </lineage>
</organism>
<keyword evidence="3 10" id="KW-1133">Transmembrane helix</keyword>